<dbReference type="InterPro" id="IPR011527">
    <property type="entry name" value="ABC1_TM_dom"/>
</dbReference>
<dbReference type="Pfam" id="PF06472">
    <property type="entry name" value="ABC_membrane_2"/>
    <property type="match status" value="1"/>
</dbReference>
<name>A0ABR2YYN7_9CHLO</name>
<evidence type="ECO:0000256" key="6">
    <source>
        <dbReference type="ARBA" id="ARBA00022989"/>
    </source>
</evidence>
<dbReference type="InterPro" id="IPR003439">
    <property type="entry name" value="ABC_transporter-like_ATP-bd"/>
</dbReference>
<dbReference type="EMBL" id="JALJOT010000003">
    <property type="protein sequence ID" value="KAK9916830.1"/>
    <property type="molecule type" value="Genomic_DNA"/>
</dbReference>
<keyword evidence="3 9" id="KW-0812">Transmembrane</keyword>
<sequence>MVKSGSSLEIARKTDSSEVELENLVEQPTEQKTSSGAIQLNVQGTGEQRPGTTPKAPHTSLLQVFPKWLRVARLWFEGDERWSSRGWALLAVLLSLATTLMLVHVSYVHRDLETAMSGKDKGGFYGAIWKYALVILVAAPLFAATDFVEMRLVLEWRRWLTSTLMSGYFANRTFFKLHHQLGLLDNPDQRMCDDVPAFADASVTLLIGIVRKFFMMVGFSGVLWTVAPSLVLFLFVYAAVGTWLTTSVFGKRLMQLQYMVLQKEGDLRFDLVRTRENSESIAFYNGEKHEESCATLRLALLVAVARIRIIWSTFLALWTNFYQHATILLPSLLTAPRYFEGKIEFGVITQVSFAFSRIESALNYILNHLNELSGLAAEAERLDALLSAIKQINSPGPSIARSTSENSELVLKSVNVTTPDGSRQLCKGLSFSLAPGESLLIVGHSGCGKSSLLRAIAGLWTRGGGSVMAPPPGDMFFLPQKPYMPLGTLRSQLLFPSGSESAQWISNRDGPVPDAELISLLDRVHLSALVDRVGGLEAEVEWSHLLSLGEQQRVAFLRLLLHCPKLAFLDEATGALDTPTEAALYTALRSHCSTFVSVGHRSELVQYHTHVLEHEEQGRWTFSTVQAYRSRHPLL</sequence>
<dbReference type="CDD" id="cd03223">
    <property type="entry name" value="ABCD_peroxisomal_ALDP"/>
    <property type="match status" value="1"/>
</dbReference>
<dbReference type="Pfam" id="PF00005">
    <property type="entry name" value="ABC_tran"/>
    <property type="match status" value="1"/>
</dbReference>
<dbReference type="Proteomes" id="UP001491310">
    <property type="component" value="Unassembled WGS sequence"/>
</dbReference>
<dbReference type="PROSITE" id="PS00211">
    <property type="entry name" value="ABC_TRANSPORTER_1"/>
    <property type="match status" value="1"/>
</dbReference>
<evidence type="ECO:0000256" key="8">
    <source>
        <dbReference type="SAM" id="MobiDB-lite"/>
    </source>
</evidence>
<dbReference type="InterPro" id="IPR036640">
    <property type="entry name" value="ABC1_TM_sf"/>
</dbReference>
<feature type="domain" description="ABC transporter" evidence="10">
    <location>
        <begin position="411"/>
        <end position="634"/>
    </location>
</feature>
<organism evidence="12 13">
    <name type="scientific">Coccomyxa subellipsoidea</name>
    <dbReference type="NCBI Taxonomy" id="248742"/>
    <lineage>
        <taxon>Eukaryota</taxon>
        <taxon>Viridiplantae</taxon>
        <taxon>Chlorophyta</taxon>
        <taxon>core chlorophytes</taxon>
        <taxon>Trebouxiophyceae</taxon>
        <taxon>Trebouxiophyceae incertae sedis</taxon>
        <taxon>Coccomyxaceae</taxon>
        <taxon>Coccomyxa</taxon>
    </lineage>
</organism>
<gene>
    <name evidence="12" type="ORF">WJX75_007512</name>
</gene>
<dbReference type="PROSITE" id="PS50929">
    <property type="entry name" value="ABC_TM1F"/>
    <property type="match status" value="1"/>
</dbReference>
<proteinExistence type="inferred from homology"/>
<dbReference type="SUPFAM" id="SSF52540">
    <property type="entry name" value="P-loop containing nucleoside triphosphate hydrolases"/>
    <property type="match status" value="1"/>
</dbReference>
<feature type="transmembrane region" description="Helical" evidence="9">
    <location>
        <begin position="128"/>
        <end position="148"/>
    </location>
</feature>
<keyword evidence="2" id="KW-0813">Transport</keyword>
<evidence type="ECO:0000259" key="11">
    <source>
        <dbReference type="PROSITE" id="PS50929"/>
    </source>
</evidence>
<dbReference type="Gene3D" id="3.40.50.300">
    <property type="entry name" value="P-loop containing nucleotide triphosphate hydrolases"/>
    <property type="match status" value="1"/>
</dbReference>
<feature type="compositionally biased region" description="Polar residues" evidence="8">
    <location>
        <begin position="26"/>
        <end position="37"/>
    </location>
</feature>
<feature type="domain" description="ABC transmembrane type-1" evidence="11">
    <location>
        <begin position="112"/>
        <end position="374"/>
    </location>
</feature>
<evidence type="ECO:0000313" key="12">
    <source>
        <dbReference type="EMBL" id="KAK9916830.1"/>
    </source>
</evidence>
<evidence type="ECO:0000256" key="4">
    <source>
        <dbReference type="ARBA" id="ARBA00022741"/>
    </source>
</evidence>
<keyword evidence="6 9" id="KW-1133">Transmembrane helix</keyword>
<dbReference type="InterPro" id="IPR017871">
    <property type="entry name" value="ABC_transporter-like_CS"/>
</dbReference>
<dbReference type="PANTHER" id="PTHR11384">
    <property type="entry name" value="ATP-BINDING CASSETTE, SUB-FAMILY D MEMBER"/>
    <property type="match status" value="1"/>
</dbReference>
<feature type="region of interest" description="Disordered" evidence="8">
    <location>
        <begin position="1"/>
        <end position="37"/>
    </location>
</feature>
<evidence type="ECO:0000256" key="9">
    <source>
        <dbReference type="SAM" id="Phobius"/>
    </source>
</evidence>
<dbReference type="InterPro" id="IPR027417">
    <property type="entry name" value="P-loop_NTPase"/>
</dbReference>
<keyword evidence="4" id="KW-0547">Nucleotide-binding</keyword>
<dbReference type="PROSITE" id="PS50893">
    <property type="entry name" value="ABC_TRANSPORTER_2"/>
    <property type="match status" value="1"/>
</dbReference>
<protein>
    <recommendedName>
        <fullName evidence="14">ABC transporter domain-containing protein</fullName>
    </recommendedName>
</protein>
<keyword evidence="7 9" id="KW-0472">Membrane</keyword>
<accession>A0ABR2YYN7</accession>
<dbReference type="PANTHER" id="PTHR11384:SF55">
    <property type="entry name" value="ATP-BINDING CASSETTE TRANSPORTER"/>
    <property type="match status" value="1"/>
</dbReference>
<comment type="similarity">
    <text evidence="1">Belongs to the ABC transporter superfamily. ABCD family. Peroxisomal fatty acyl CoA transporter (TC 3.A.1.203) subfamily.</text>
</comment>
<evidence type="ECO:0000313" key="13">
    <source>
        <dbReference type="Proteomes" id="UP001491310"/>
    </source>
</evidence>
<evidence type="ECO:0000256" key="1">
    <source>
        <dbReference type="ARBA" id="ARBA00008575"/>
    </source>
</evidence>
<dbReference type="SMART" id="SM00382">
    <property type="entry name" value="AAA"/>
    <property type="match status" value="1"/>
</dbReference>
<keyword evidence="5" id="KW-0067">ATP-binding</keyword>
<evidence type="ECO:0000256" key="5">
    <source>
        <dbReference type="ARBA" id="ARBA00022840"/>
    </source>
</evidence>
<evidence type="ECO:0000259" key="10">
    <source>
        <dbReference type="PROSITE" id="PS50893"/>
    </source>
</evidence>
<dbReference type="InterPro" id="IPR050835">
    <property type="entry name" value="ABC_transporter_sub-D"/>
</dbReference>
<keyword evidence="13" id="KW-1185">Reference proteome</keyword>
<comment type="caution">
    <text evidence="12">The sequence shown here is derived from an EMBL/GenBank/DDBJ whole genome shotgun (WGS) entry which is preliminary data.</text>
</comment>
<reference evidence="12 13" key="1">
    <citation type="journal article" date="2024" name="Nat. Commun.">
        <title>Phylogenomics reveals the evolutionary origins of lichenization in chlorophyte algae.</title>
        <authorList>
            <person name="Puginier C."/>
            <person name="Libourel C."/>
            <person name="Otte J."/>
            <person name="Skaloud P."/>
            <person name="Haon M."/>
            <person name="Grisel S."/>
            <person name="Petersen M."/>
            <person name="Berrin J.G."/>
            <person name="Delaux P.M."/>
            <person name="Dal Grande F."/>
            <person name="Keller J."/>
        </authorList>
    </citation>
    <scope>NUCLEOTIDE SEQUENCE [LARGE SCALE GENOMIC DNA]</scope>
    <source>
        <strain evidence="12 13">SAG 216-7</strain>
    </source>
</reference>
<dbReference type="InterPro" id="IPR003593">
    <property type="entry name" value="AAA+_ATPase"/>
</dbReference>
<feature type="transmembrane region" description="Helical" evidence="9">
    <location>
        <begin position="230"/>
        <end position="249"/>
    </location>
</feature>
<evidence type="ECO:0000256" key="7">
    <source>
        <dbReference type="ARBA" id="ARBA00023136"/>
    </source>
</evidence>
<dbReference type="Gene3D" id="1.20.1560.10">
    <property type="entry name" value="ABC transporter type 1, transmembrane domain"/>
    <property type="match status" value="1"/>
</dbReference>
<feature type="transmembrane region" description="Helical" evidence="9">
    <location>
        <begin position="87"/>
        <end position="108"/>
    </location>
</feature>
<evidence type="ECO:0000256" key="3">
    <source>
        <dbReference type="ARBA" id="ARBA00022692"/>
    </source>
</evidence>
<dbReference type="SUPFAM" id="SSF90123">
    <property type="entry name" value="ABC transporter transmembrane region"/>
    <property type="match status" value="1"/>
</dbReference>
<evidence type="ECO:0000256" key="2">
    <source>
        <dbReference type="ARBA" id="ARBA00022448"/>
    </source>
</evidence>
<evidence type="ECO:0008006" key="14">
    <source>
        <dbReference type="Google" id="ProtNLM"/>
    </source>
</evidence>